<dbReference type="PANTHER" id="PTHR37012:SF2">
    <property type="entry name" value="BZIP DOMAIN-CONTAINING PROTEIN-RELATED"/>
    <property type="match status" value="1"/>
</dbReference>
<feature type="compositionally biased region" description="Polar residues" evidence="1">
    <location>
        <begin position="40"/>
        <end position="51"/>
    </location>
</feature>
<keyword evidence="3" id="KW-1185">Reference proteome</keyword>
<evidence type="ECO:0000256" key="1">
    <source>
        <dbReference type="SAM" id="MobiDB-lite"/>
    </source>
</evidence>
<dbReference type="Gene3D" id="1.20.5.170">
    <property type="match status" value="1"/>
</dbReference>
<evidence type="ECO:0008006" key="4">
    <source>
        <dbReference type="Google" id="ProtNLM"/>
    </source>
</evidence>
<dbReference type="Proteomes" id="UP001172102">
    <property type="component" value="Unassembled WGS sequence"/>
</dbReference>
<evidence type="ECO:0000313" key="2">
    <source>
        <dbReference type="EMBL" id="KAK0707601.1"/>
    </source>
</evidence>
<accession>A0AA40DNF0</accession>
<name>A0AA40DNF0_9PEZI</name>
<dbReference type="EMBL" id="JAUKUA010000006">
    <property type="protein sequence ID" value="KAK0707601.1"/>
    <property type="molecule type" value="Genomic_DNA"/>
</dbReference>
<protein>
    <recommendedName>
        <fullName evidence="4">BZIP transcription factor</fullName>
    </recommendedName>
</protein>
<dbReference type="AlphaFoldDB" id="A0AA40DNF0"/>
<gene>
    <name evidence="2" type="ORF">B0H67DRAFT_556270</name>
</gene>
<evidence type="ECO:0000313" key="3">
    <source>
        <dbReference type="Proteomes" id="UP001172102"/>
    </source>
</evidence>
<comment type="caution">
    <text evidence="2">The sequence shown here is derived from an EMBL/GenBank/DDBJ whole genome shotgun (WGS) entry which is preliminary data.</text>
</comment>
<dbReference type="GO" id="GO:0003700">
    <property type="term" value="F:DNA-binding transcription factor activity"/>
    <property type="evidence" value="ECO:0007669"/>
    <property type="project" value="InterPro"/>
</dbReference>
<organism evidence="2 3">
    <name type="scientific">Lasiosphaeris hirsuta</name>
    <dbReference type="NCBI Taxonomy" id="260670"/>
    <lineage>
        <taxon>Eukaryota</taxon>
        <taxon>Fungi</taxon>
        <taxon>Dikarya</taxon>
        <taxon>Ascomycota</taxon>
        <taxon>Pezizomycotina</taxon>
        <taxon>Sordariomycetes</taxon>
        <taxon>Sordariomycetidae</taxon>
        <taxon>Sordariales</taxon>
        <taxon>Lasiosphaeriaceae</taxon>
        <taxon>Lasiosphaeris</taxon>
    </lineage>
</organism>
<feature type="region of interest" description="Disordered" evidence="1">
    <location>
        <begin position="1"/>
        <end position="62"/>
    </location>
</feature>
<dbReference type="PANTHER" id="PTHR37012">
    <property type="entry name" value="B-ZIP TRANSCRIPTION FACTOR (EUROFUNG)-RELATED"/>
    <property type="match status" value="1"/>
</dbReference>
<dbReference type="InterPro" id="IPR046347">
    <property type="entry name" value="bZIP_sf"/>
</dbReference>
<reference evidence="2" key="1">
    <citation type="submission" date="2023-06" db="EMBL/GenBank/DDBJ databases">
        <title>Genome-scale phylogeny and comparative genomics of the fungal order Sordariales.</title>
        <authorList>
            <consortium name="Lawrence Berkeley National Laboratory"/>
            <person name="Hensen N."/>
            <person name="Bonometti L."/>
            <person name="Westerberg I."/>
            <person name="Brannstrom I.O."/>
            <person name="Guillou S."/>
            <person name="Cros-Aarteil S."/>
            <person name="Calhoun S."/>
            <person name="Haridas S."/>
            <person name="Kuo A."/>
            <person name="Mondo S."/>
            <person name="Pangilinan J."/>
            <person name="Riley R."/>
            <person name="Labutti K."/>
            <person name="Andreopoulos B."/>
            <person name="Lipzen A."/>
            <person name="Chen C."/>
            <person name="Yanf M."/>
            <person name="Daum C."/>
            <person name="Ng V."/>
            <person name="Clum A."/>
            <person name="Steindorff A."/>
            <person name="Ohm R."/>
            <person name="Martin F."/>
            <person name="Silar P."/>
            <person name="Natvig D."/>
            <person name="Lalanne C."/>
            <person name="Gautier V."/>
            <person name="Ament-Velasquez S.L."/>
            <person name="Kruys A."/>
            <person name="Hutchinson M.I."/>
            <person name="Powell A.J."/>
            <person name="Barry K."/>
            <person name="Miller A.N."/>
            <person name="Grigoriev I.V."/>
            <person name="Debuchy R."/>
            <person name="Gladieux P."/>
            <person name="Thoren M.H."/>
            <person name="Johannesson H."/>
        </authorList>
    </citation>
    <scope>NUCLEOTIDE SEQUENCE</scope>
    <source>
        <strain evidence="2">SMH4607-1</strain>
    </source>
</reference>
<dbReference type="SUPFAM" id="SSF57959">
    <property type="entry name" value="Leucine zipper domain"/>
    <property type="match status" value="1"/>
</dbReference>
<sequence length="297" mass="32034">MTRSPSAEPAKVSKRKGGCSPCLVQGPRTSLLTPHPRAQGTRSVSTLTPSQLARKRANDREAQRAIRARTKEHIERLERELEELKGKHSRDEVVQSLMRKNKLLERELAALKESLGIQGRPYPAPGMYLGNMREPPFRVLTLAHPGYDVDGLRPAGSGVSSRASSFGNSSTDYAAASGFGPSCLPTPEPCESWPSVVPVSAISVPSVVSSPCSSTGHPEDYVPGYIPTSVPASMMGGAVIPPTTISCLGETKVEYEDMDTENAYSHTSVPQSSAYLPQQSWPMYPTTASYYSQSPTL</sequence>
<proteinExistence type="predicted"/>
<dbReference type="CDD" id="cd14688">
    <property type="entry name" value="bZIP_YAP"/>
    <property type="match status" value="1"/>
</dbReference>